<protein>
    <submittedName>
        <fullName evidence="1">Uncharacterized protein</fullName>
    </submittedName>
</protein>
<dbReference type="Proteomes" id="UP000663464">
    <property type="component" value="Chromosome"/>
</dbReference>
<name>A0ABD7CJQ4_CLOBO</name>
<gene>
    <name evidence="1" type="ORF">JQS73_00315</name>
</gene>
<evidence type="ECO:0000313" key="1">
    <source>
        <dbReference type="EMBL" id="QRI53617.1"/>
    </source>
</evidence>
<dbReference type="Pfam" id="PF04914">
    <property type="entry name" value="DltD"/>
    <property type="match status" value="1"/>
</dbReference>
<evidence type="ECO:0000313" key="2">
    <source>
        <dbReference type="Proteomes" id="UP000663464"/>
    </source>
</evidence>
<dbReference type="InterPro" id="IPR006998">
    <property type="entry name" value="DltD"/>
</dbReference>
<reference evidence="1 2" key="1">
    <citation type="journal article" date="2014" name="J. Infect. Dis.">
        <title>Molecular characterization of a novel botulinum neurotoxin type H gene.</title>
        <authorList>
            <person name="Dover N."/>
            <person name="Barash J.R."/>
            <person name="Hill K.K."/>
            <person name="Xie G."/>
            <person name="Arnon S.S."/>
        </authorList>
    </citation>
    <scope>NUCLEOTIDE SEQUENCE [LARGE SCALE GENOMIC DNA]</scope>
    <source>
        <strain evidence="1 2">IBCA10-7060</strain>
    </source>
</reference>
<sequence>MFNKSIDKSYKIKARKRISSLLANSMYNIHIKSFPHLYSKDNIFTEGLLTIMIPYYKFKHYLLSIKDKNMDENPKVKNFDWTEEKEKVTSEAKCLTTNNDFGILNDYHDTHIKEKVSGLKDAYKDIYYIKLPEYDDFKYLLNTRKSIGVKSLFASVPVHGNLYDYCGSSKEDRNEYYKKMNKMVISYGFEILDLSQYEYGEYYAFSMRRMFAF</sequence>
<dbReference type="AlphaFoldDB" id="A0ABD7CJQ4"/>
<accession>A0ABD7CJQ4</accession>
<dbReference type="RefSeq" id="WP_003363149.1">
    <property type="nucleotide sequence ID" value="NZ_AP025140.1"/>
</dbReference>
<organism evidence="1 2">
    <name type="scientific">Clostridium botulinum</name>
    <dbReference type="NCBI Taxonomy" id="1491"/>
    <lineage>
        <taxon>Bacteria</taxon>
        <taxon>Bacillati</taxon>
        <taxon>Bacillota</taxon>
        <taxon>Clostridia</taxon>
        <taxon>Eubacteriales</taxon>
        <taxon>Clostridiaceae</taxon>
        <taxon>Clostridium</taxon>
    </lineage>
</organism>
<proteinExistence type="predicted"/>
<dbReference type="EMBL" id="CP069280">
    <property type="protein sequence ID" value="QRI53617.1"/>
    <property type="molecule type" value="Genomic_DNA"/>
</dbReference>
<dbReference type="PANTHER" id="PTHR40039">
    <property type="entry name" value="PROTEIN DLTD"/>
    <property type="match status" value="1"/>
</dbReference>
<dbReference type="PANTHER" id="PTHR40039:SF1">
    <property type="entry name" value="PROTEIN DLTD"/>
    <property type="match status" value="1"/>
</dbReference>